<name>A0ABW6G5P7_9PSEU</name>
<keyword evidence="2" id="KW-1185">Reference proteome</keyword>
<dbReference type="Gene3D" id="3.30.1330.70">
    <property type="entry name" value="Holliday junction resolvase RusA"/>
    <property type="match status" value="1"/>
</dbReference>
<dbReference type="InterPro" id="IPR008822">
    <property type="entry name" value="Endonuclease_RusA-like"/>
</dbReference>
<dbReference type="Proteomes" id="UP001598673">
    <property type="component" value="Unassembled WGS sequence"/>
</dbReference>
<organism evidence="1 2">
    <name type="scientific">Prauserella salsuginis</name>
    <dbReference type="NCBI Taxonomy" id="387889"/>
    <lineage>
        <taxon>Bacteria</taxon>
        <taxon>Bacillati</taxon>
        <taxon>Actinomycetota</taxon>
        <taxon>Actinomycetes</taxon>
        <taxon>Pseudonocardiales</taxon>
        <taxon>Pseudonocardiaceae</taxon>
        <taxon>Prauserella</taxon>
        <taxon>Prauserella salsuginis group</taxon>
    </lineage>
</organism>
<proteinExistence type="predicted"/>
<gene>
    <name evidence="1" type="ORF">ACFWGY_14485</name>
</gene>
<evidence type="ECO:0000313" key="2">
    <source>
        <dbReference type="Proteomes" id="UP001598673"/>
    </source>
</evidence>
<evidence type="ECO:0000313" key="1">
    <source>
        <dbReference type="EMBL" id="MFD6794545.1"/>
    </source>
</evidence>
<dbReference type="InterPro" id="IPR036614">
    <property type="entry name" value="RusA-like_sf"/>
</dbReference>
<dbReference type="RefSeq" id="WP_258937454.1">
    <property type="nucleotide sequence ID" value="NZ_JANBBF010000011.1"/>
</dbReference>
<dbReference type="SUPFAM" id="SSF103084">
    <property type="entry name" value="Holliday junction resolvase RusA"/>
    <property type="match status" value="1"/>
</dbReference>
<accession>A0ABW6G5P7</accession>
<dbReference type="EMBL" id="JBHXCV010000008">
    <property type="protein sequence ID" value="MFD6794545.1"/>
    <property type="molecule type" value="Genomic_DNA"/>
</dbReference>
<comment type="caution">
    <text evidence="1">The sequence shown here is derived from an EMBL/GenBank/DDBJ whole genome shotgun (WGS) entry which is preliminary data.</text>
</comment>
<dbReference type="Pfam" id="PF05866">
    <property type="entry name" value="RusA"/>
    <property type="match status" value="1"/>
</dbReference>
<reference evidence="1 2" key="1">
    <citation type="submission" date="2024-09" db="EMBL/GenBank/DDBJ databases">
        <title>The Natural Products Discovery Center: Release of the First 8490 Sequenced Strains for Exploring Actinobacteria Biosynthetic Diversity.</title>
        <authorList>
            <person name="Kalkreuter E."/>
            <person name="Kautsar S.A."/>
            <person name="Yang D."/>
            <person name="Bader C.D."/>
            <person name="Teijaro C.N."/>
            <person name="Fluegel L."/>
            <person name="Davis C.M."/>
            <person name="Simpson J.R."/>
            <person name="Lauterbach L."/>
            <person name="Steele A.D."/>
            <person name="Gui C."/>
            <person name="Meng S."/>
            <person name="Li G."/>
            <person name="Viehrig K."/>
            <person name="Ye F."/>
            <person name="Su P."/>
            <person name="Kiefer A.F."/>
            <person name="Nichols A."/>
            <person name="Cepeda A.J."/>
            <person name="Yan W."/>
            <person name="Fan B."/>
            <person name="Jiang Y."/>
            <person name="Adhikari A."/>
            <person name="Zheng C.-J."/>
            <person name="Schuster L."/>
            <person name="Cowan T.M."/>
            <person name="Smanski M.J."/>
            <person name="Chevrette M.G."/>
            <person name="De Carvalho L.P.S."/>
            <person name="Shen B."/>
        </authorList>
    </citation>
    <scope>NUCLEOTIDE SEQUENCE [LARGE SCALE GENOMIC DNA]</scope>
    <source>
        <strain evidence="1 2">NPDC060353</strain>
    </source>
</reference>
<protein>
    <submittedName>
        <fullName evidence="1">RusA family crossover junction endodeoxyribonuclease</fullName>
    </submittedName>
</protein>
<sequence length="143" mass="15791">MFVPGNPAPQGSKRHMGNGVMVESSKRVKPWRADIREHVLARHDGTPLDGPIVASLVFFMPRPKSHYRTGCNAHLLRSRAPTRPTGKPDIDKLARAVLDALGSDGLNIWHDDAQVVELHASKHYIFAPDKKPGVLIRLNPLEG</sequence>